<dbReference type="STRING" id="307972.A0A2G8L8F0"/>
<comment type="caution">
    <text evidence="3">The sequence shown here is derived from an EMBL/GenBank/DDBJ whole genome shotgun (WGS) entry which is preliminary data.</text>
</comment>
<feature type="transmembrane region" description="Helical" evidence="2">
    <location>
        <begin position="350"/>
        <end position="370"/>
    </location>
</feature>
<keyword evidence="2" id="KW-0812">Transmembrane</keyword>
<sequence>MRTGREASSNWQHTVFCITLGFLCLSLSSPERPYLLFPASILMCMGGIQVLLCNLQVGNLFGRRKGTVVTMLSGTFDSSTVVMFVIKILYDQGINVDIPLYILTGATLLMLINTMFLMPKDHIPWPLPPNYRPSKYKPLKGEEPPSEKGEEPPSEKEEKPLSEKEEIAEENKEKAENKMLEANHEGNNTSDFRMLEDNPPESNQDVIERTKWANFPTAKSCLSNWMYLAFIFWQTVLNLRNSFFLARYGAWMNQMADYDEEVGKFTVLGYVESSSLLQFGEHCIESQIDTCMFLRAFFNGLWCEQLHDSVFFHTNFGHLFAPFNGMLYDRNKKKRSKKSVIDPYADMKDALFPVTLVVTMWLIFSIEVLIPVLPLHYFTFVFQVIIRSFFYGSFALLPSVIWPIEYMGTTYGLCATIGGICVVLQYPLVKIVQDVFNNNQVPVS</sequence>
<feature type="transmembrane region" description="Helical" evidence="2">
    <location>
        <begin position="12"/>
        <end position="29"/>
    </location>
</feature>
<dbReference type="SUPFAM" id="SSF103473">
    <property type="entry name" value="MFS general substrate transporter"/>
    <property type="match status" value="1"/>
</dbReference>
<feature type="transmembrane region" description="Helical" evidence="2">
    <location>
        <begin position="409"/>
        <end position="428"/>
    </location>
</feature>
<accession>A0A2G8L8F0</accession>
<feature type="transmembrane region" description="Helical" evidence="2">
    <location>
        <begin position="98"/>
        <end position="118"/>
    </location>
</feature>
<evidence type="ECO:0000313" key="3">
    <source>
        <dbReference type="EMBL" id="PIK56537.1"/>
    </source>
</evidence>
<dbReference type="InterPro" id="IPR027197">
    <property type="entry name" value="SLC43A3"/>
</dbReference>
<protein>
    <submittedName>
        <fullName evidence="3">Putative solute carrier family 43 member 3</fullName>
    </submittedName>
</protein>
<reference evidence="3 4" key="1">
    <citation type="journal article" date="2017" name="PLoS Biol.">
        <title>The sea cucumber genome provides insights into morphological evolution and visceral regeneration.</title>
        <authorList>
            <person name="Zhang X."/>
            <person name="Sun L."/>
            <person name="Yuan J."/>
            <person name="Sun Y."/>
            <person name="Gao Y."/>
            <person name="Zhang L."/>
            <person name="Li S."/>
            <person name="Dai H."/>
            <person name="Hamel J.F."/>
            <person name="Liu C."/>
            <person name="Yu Y."/>
            <person name="Liu S."/>
            <person name="Lin W."/>
            <person name="Guo K."/>
            <person name="Jin S."/>
            <person name="Xu P."/>
            <person name="Storey K.B."/>
            <person name="Huan P."/>
            <person name="Zhang T."/>
            <person name="Zhou Y."/>
            <person name="Zhang J."/>
            <person name="Lin C."/>
            <person name="Li X."/>
            <person name="Xing L."/>
            <person name="Huo D."/>
            <person name="Sun M."/>
            <person name="Wang L."/>
            <person name="Mercier A."/>
            <person name="Li F."/>
            <person name="Yang H."/>
            <person name="Xiang J."/>
        </authorList>
    </citation>
    <scope>NUCLEOTIDE SEQUENCE [LARGE SCALE GENOMIC DNA]</scope>
    <source>
        <strain evidence="3">Shaxun</strain>
        <tissue evidence="3">Muscle</tissue>
    </source>
</reference>
<dbReference type="InterPro" id="IPR036259">
    <property type="entry name" value="MFS_trans_sf"/>
</dbReference>
<keyword evidence="4" id="KW-1185">Reference proteome</keyword>
<feature type="region of interest" description="Disordered" evidence="1">
    <location>
        <begin position="136"/>
        <end position="174"/>
    </location>
</feature>
<keyword evidence="2" id="KW-1133">Transmembrane helix</keyword>
<evidence type="ECO:0000256" key="1">
    <source>
        <dbReference type="SAM" id="MobiDB-lite"/>
    </source>
</evidence>
<evidence type="ECO:0000256" key="2">
    <source>
        <dbReference type="SAM" id="Phobius"/>
    </source>
</evidence>
<feature type="transmembrane region" description="Helical" evidence="2">
    <location>
        <begin position="376"/>
        <end position="397"/>
    </location>
</feature>
<evidence type="ECO:0000313" key="4">
    <source>
        <dbReference type="Proteomes" id="UP000230750"/>
    </source>
</evidence>
<gene>
    <name evidence="3" type="ORF">BSL78_06554</name>
</gene>
<dbReference type="PANTHER" id="PTHR20765:SF1">
    <property type="entry name" value="EQUILIBRATIVE NUCLEOBASE TRANSPORTER 1"/>
    <property type="match status" value="1"/>
</dbReference>
<proteinExistence type="predicted"/>
<feature type="transmembrane region" description="Helical" evidence="2">
    <location>
        <begin position="225"/>
        <end position="246"/>
    </location>
</feature>
<dbReference type="Proteomes" id="UP000230750">
    <property type="component" value="Unassembled WGS sequence"/>
</dbReference>
<organism evidence="3 4">
    <name type="scientific">Stichopus japonicus</name>
    <name type="common">Sea cucumber</name>
    <dbReference type="NCBI Taxonomy" id="307972"/>
    <lineage>
        <taxon>Eukaryota</taxon>
        <taxon>Metazoa</taxon>
        <taxon>Echinodermata</taxon>
        <taxon>Eleutherozoa</taxon>
        <taxon>Echinozoa</taxon>
        <taxon>Holothuroidea</taxon>
        <taxon>Aspidochirotacea</taxon>
        <taxon>Aspidochirotida</taxon>
        <taxon>Stichopodidae</taxon>
        <taxon>Apostichopus</taxon>
    </lineage>
</organism>
<name>A0A2G8L8F0_STIJA</name>
<feature type="transmembrane region" description="Helical" evidence="2">
    <location>
        <begin position="67"/>
        <end position="86"/>
    </location>
</feature>
<feature type="compositionally biased region" description="Basic and acidic residues" evidence="1">
    <location>
        <begin position="139"/>
        <end position="174"/>
    </location>
</feature>
<dbReference type="EMBL" id="MRZV01000172">
    <property type="protein sequence ID" value="PIK56537.1"/>
    <property type="molecule type" value="Genomic_DNA"/>
</dbReference>
<dbReference type="AlphaFoldDB" id="A0A2G8L8F0"/>
<dbReference type="OrthoDB" id="330047at2759"/>
<keyword evidence="2" id="KW-0472">Membrane</keyword>
<dbReference type="PANTHER" id="PTHR20765">
    <property type="entry name" value="SOLUTE CARRIER FAMILY 43 MEMBER 3-RELATED"/>
    <property type="match status" value="1"/>
</dbReference>
<feature type="transmembrane region" description="Helical" evidence="2">
    <location>
        <begin position="35"/>
        <end position="55"/>
    </location>
</feature>